<dbReference type="eggNOG" id="ENOG502SAES">
    <property type="taxonomic scope" value="Eukaryota"/>
</dbReference>
<sequence length="199" mass="21549">MEAVWKALLLAAVATLATAQSLSYEEALARTIASYNKASDSDNLFRLQELKLHEGTVSPGPGEVSIHPQRNNANAFPVNFTIQETVCTKEEMRPLDQCDFKEGGLVRECSGTISMDKDDPSVNVTCDGVSVPGTRAQSGTTSPGSGSRRVARSRGAYSLERFYLSSIYRLSIYLDRTVSNPISSDLPQGSVQCLAHNKS</sequence>
<dbReference type="AlphaFoldDB" id="F7CWF3"/>
<keyword evidence="7" id="KW-1185">Reference proteome</keyword>
<accession>F7CWF3</accession>
<feature type="chain" id="PRO_5028040397" evidence="5">
    <location>
        <begin position="20"/>
        <end position="199"/>
    </location>
</feature>
<dbReference type="PANTHER" id="PTHR10206">
    <property type="entry name" value="CATHELICIDIN"/>
    <property type="match status" value="1"/>
</dbReference>
<dbReference type="STRING" id="9258.ENSOANP00000017473"/>
<dbReference type="GO" id="GO:0050830">
    <property type="term" value="P:defense response to Gram-positive bacterium"/>
    <property type="evidence" value="ECO:0000318"/>
    <property type="project" value="GO_Central"/>
</dbReference>
<dbReference type="FunFam" id="3.10.450.10:FF:000003">
    <property type="entry name" value="Cathelicidin antimicrobial peptide"/>
    <property type="match status" value="1"/>
</dbReference>
<evidence type="ECO:0000256" key="2">
    <source>
        <dbReference type="ARBA" id="ARBA00005320"/>
    </source>
</evidence>
<evidence type="ECO:0000256" key="1">
    <source>
        <dbReference type="ARBA" id="ARBA00004613"/>
    </source>
</evidence>
<dbReference type="InParanoid" id="F7CWF3"/>
<comment type="similarity">
    <text evidence="2">Belongs to the cathelicidin family.</text>
</comment>
<evidence type="ECO:0000313" key="7">
    <source>
        <dbReference type="Proteomes" id="UP000002279"/>
    </source>
</evidence>
<dbReference type="GO" id="GO:0050829">
    <property type="term" value="P:defense response to Gram-negative bacterium"/>
    <property type="evidence" value="ECO:0000318"/>
    <property type="project" value="GO_Central"/>
</dbReference>
<dbReference type="Bgee" id="ENSOANG00000011030">
    <property type="expression patterns" value="Expressed in ovary"/>
</dbReference>
<name>F7CWF3_ORNAN</name>
<dbReference type="GeneTree" id="ENSGT00390000000410"/>
<dbReference type="InterPro" id="IPR046350">
    <property type="entry name" value="Cystatin_sf"/>
</dbReference>
<evidence type="ECO:0000256" key="4">
    <source>
        <dbReference type="ARBA" id="ARBA00023157"/>
    </source>
</evidence>
<dbReference type="GO" id="GO:0045087">
    <property type="term" value="P:innate immune response"/>
    <property type="evidence" value="ECO:0000318"/>
    <property type="project" value="GO_Central"/>
</dbReference>
<dbReference type="GO" id="GO:0001530">
    <property type="term" value="F:lipopolysaccharide binding"/>
    <property type="evidence" value="ECO:0000318"/>
    <property type="project" value="GO_Central"/>
</dbReference>
<dbReference type="Ensembl" id="ENSOANT00000017476.2">
    <property type="protein sequence ID" value="ENSOANP00000017473.2"/>
    <property type="gene ID" value="ENSOANG00000011030.2"/>
</dbReference>
<dbReference type="GO" id="GO:0005615">
    <property type="term" value="C:extracellular space"/>
    <property type="evidence" value="ECO:0000318"/>
    <property type="project" value="GO_Central"/>
</dbReference>
<dbReference type="HOGENOM" id="CLU_121724_1_1_1"/>
<proteinExistence type="inferred from homology"/>
<keyword evidence="3" id="KW-0964">Secreted</keyword>
<reference evidence="6" key="2">
    <citation type="submission" date="2025-09" db="UniProtKB">
        <authorList>
            <consortium name="Ensembl"/>
        </authorList>
    </citation>
    <scope>IDENTIFICATION</scope>
    <source>
        <strain evidence="6">Glennie</strain>
    </source>
</reference>
<comment type="subcellular location">
    <subcellularLocation>
        <location evidence="1">Secreted</location>
    </subcellularLocation>
</comment>
<evidence type="ECO:0000256" key="5">
    <source>
        <dbReference type="SAM" id="SignalP"/>
    </source>
</evidence>
<dbReference type="Gene3D" id="3.10.450.10">
    <property type="match status" value="1"/>
</dbReference>
<evidence type="ECO:0000313" key="6">
    <source>
        <dbReference type="Ensembl" id="ENSOANP00000017473.2"/>
    </source>
</evidence>
<organism evidence="6 7">
    <name type="scientific">Ornithorhynchus anatinus</name>
    <name type="common">Duckbill platypus</name>
    <dbReference type="NCBI Taxonomy" id="9258"/>
    <lineage>
        <taxon>Eukaryota</taxon>
        <taxon>Metazoa</taxon>
        <taxon>Chordata</taxon>
        <taxon>Craniata</taxon>
        <taxon>Vertebrata</taxon>
        <taxon>Euteleostomi</taxon>
        <taxon>Mammalia</taxon>
        <taxon>Monotremata</taxon>
        <taxon>Ornithorhynchidae</taxon>
        <taxon>Ornithorhynchus</taxon>
    </lineage>
</organism>
<dbReference type="InterPro" id="IPR001894">
    <property type="entry name" value="Cathelicidin-like"/>
</dbReference>
<keyword evidence="4" id="KW-1015">Disulfide bond</keyword>
<dbReference type="PANTHER" id="PTHR10206:SF2">
    <property type="entry name" value="CATHELICIDIN ANTIMICROBIAL PEPTIDE"/>
    <property type="match status" value="1"/>
</dbReference>
<dbReference type="SUPFAM" id="SSF54403">
    <property type="entry name" value="Cystatin/monellin"/>
    <property type="match status" value="1"/>
</dbReference>
<dbReference type="GO" id="GO:0061844">
    <property type="term" value="P:antimicrobial humoral immune response mediated by antimicrobial peptide"/>
    <property type="evidence" value="ECO:0000318"/>
    <property type="project" value="GO_Central"/>
</dbReference>
<dbReference type="Pfam" id="PF00666">
    <property type="entry name" value="Cathelicidins"/>
    <property type="match status" value="1"/>
</dbReference>
<reference evidence="6" key="1">
    <citation type="submission" date="2025-08" db="UniProtKB">
        <authorList>
            <consortium name="Ensembl"/>
        </authorList>
    </citation>
    <scope>IDENTIFICATION</scope>
    <source>
        <strain evidence="6">Glennie</strain>
    </source>
</reference>
<keyword evidence="5" id="KW-0732">Signal</keyword>
<evidence type="ECO:0000256" key="3">
    <source>
        <dbReference type="ARBA" id="ARBA00022525"/>
    </source>
</evidence>
<protein>
    <submittedName>
        <fullName evidence="6">Uncharacterized protein</fullName>
    </submittedName>
</protein>
<feature type="signal peptide" evidence="5">
    <location>
        <begin position="1"/>
        <end position="19"/>
    </location>
</feature>
<dbReference type="Proteomes" id="UP000002279">
    <property type="component" value="Unplaced"/>
</dbReference>